<dbReference type="PANTHER" id="PTHR22100">
    <property type="entry name" value="WINGS APART-LIKE PROTEIN HOMOLOG"/>
    <property type="match status" value="1"/>
</dbReference>
<protein>
    <recommendedName>
        <fullName evidence="4">Wings apart-like protein C-terminal domain-containing protein</fullName>
    </recommendedName>
</protein>
<reference evidence="2" key="1">
    <citation type="submission" date="2020-03" db="EMBL/GenBank/DDBJ databases">
        <title>Hybrid Assembly of Korean Phytophthora infestans isolates.</title>
        <authorList>
            <person name="Prokchorchik M."/>
            <person name="Lee Y."/>
            <person name="Seo J."/>
            <person name="Cho J.-H."/>
            <person name="Park Y.-E."/>
            <person name="Jang D.-C."/>
            <person name="Im J.-S."/>
            <person name="Choi J.-G."/>
            <person name="Park H.-J."/>
            <person name="Lee G.-B."/>
            <person name="Lee Y.-G."/>
            <person name="Hong S.-Y."/>
            <person name="Cho K."/>
            <person name="Sohn K.H."/>
        </authorList>
    </citation>
    <scope>NUCLEOTIDE SEQUENCE</scope>
    <source>
        <strain evidence="2">KR_2_A2</strain>
    </source>
</reference>
<dbReference type="Proteomes" id="UP000704712">
    <property type="component" value="Unassembled WGS sequence"/>
</dbReference>
<comment type="caution">
    <text evidence="2">The sequence shown here is derived from an EMBL/GenBank/DDBJ whole genome shotgun (WGS) entry which is preliminary data.</text>
</comment>
<evidence type="ECO:0000313" key="3">
    <source>
        <dbReference type="Proteomes" id="UP000704712"/>
    </source>
</evidence>
<dbReference type="AlphaFoldDB" id="A0A8S9U9L5"/>
<sequence length="988" mass="107380">MASLSRFSGVSGCLLRCTPSPPCPPYTDTSSGNTHTATHAPDSLLSRLEAVDKFALYGRQHSHVDHLSGAEVDTMTALQSTILLQEDGQLAARLDDIVYLVDGLLGPVRTSRARLAQTRSVLELMQLLQDPQTLQAVALSSQRRSIQHKLKLLLLTLRDTTDEMSRLSLAVLVYFLSKSADTEDYFDDQVLAATIHALKQEQTEKQTGQQRAEVSDAASMKKCLKRKQNTQKLAEDATLETSTTQVLDAFCRLQLDEMLQDHEVFYAGDELQVSVLSALCAALHNLLQVDGPSSSSTSLSGDAAELAFQQIRARKRQLMRNGGLAVLALDLVQQVDSLEKLLPTAQHYEVTGDCARSLHHINMVLRVFDQATFLTVDVQQYVSRERSFFAVLLELTQLLSELCWGVEAQRRCDTELSRMTLAVETLLATLRVLLNLTHHNVEAAGHVHALDGMQRLVCAFDRLRGAGTAAETQKKWEFDSCLLLLSVMVNSIELSEENRDALAACHVGGDAVTSQAGCGLFVRFFLSKLESYQHFIDGAEGGDAGGAFLGQESDDWSPEDVILGGCMSLLVGYLMKGSTANSAAVLEAMPDGSPRLLLRALSVFVAFHSQIGALTPEVAKSVLVVEKVLEPCQDRALGTVERKLLDTIAVEALPCASEWQETEFIDAATDESSTMSLDSVGSQASEVSPPALRTQVKRNLCSTLDDSDDERLVQEKRSSQANGMRTPLRILGTKRPRRESAMSTQAGVVRARASNIAVLPGGSMSSPVVARLLKRTRQLVVEFDSEFGHRSQSRLAKKRREPEAAAFEKPPSPCMVFTIDVTCRDNSSAGLVLSLAVEEEKGTTSDADGEVIGLTATSSKRKTKLAREPRATATSATASIDFFPSSSLSSTPLPVKNGTALLQTPTRATRSPALFRPSPSLNLTPTKSSPSTPLRVKKTSDLLRTPTRTCQLAVVKDSPSSAGQRRRKAKALRAPSSTHASSIFDFLD</sequence>
<evidence type="ECO:0008006" key="4">
    <source>
        <dbReference type="Google" id="ProtNLM"/>
    </source>
</evidence>
<organism evidence="2 3">
    <name type="scientific">Phytophthora infestans</name>
    <name type="common">Potato late blight agent</name>
    <name type="synonym">Botrytis infestans</name>
    <dbReference type="NCBI Taxonomy" id="4787"/>
    <lineage>
        <taxon>Eukaryota</taxon>
        <taxon>Sar</taxon>
        <taxon>Stramenopiles</taxon>
        <taxon>Oomycota</taxon>
        <taxon>Peronosporomycetes</taxon>
        <taxon>Peronosporales</taxon>
        <taxon>Peronosporaceae</taxon>
        <taxon>Phytophthora</taxon>
    </lineage>
</organism>
<dbReference type="Gene3D" id="1.25.10.10">
    <property type="entry name" value="Leucine-rich Repeat Variant"/>
    <property type="match status" value="1"/>
</dbReference>
<feature type="compositionally biased region" description="Polar residues" evidence="1">
    <location>
        <begin position="900"/>
        <end position="909"/>
    </location>
</feature>
<feature type="region of interest" description="Disordered" evidence="1">
    <location>
        <begin position="893"/>
        <end position="988"/>
    </location>
</feature>
<evidence type="ECO:0000313" key="2">
    <source>
        <dbReference type="EMBL" id="KAF4137571.1"/>
    </source>
</evidence>
<dbReference type="EMBL" id="JAACNO010001787">
    <property type="protein sequence ID" value="KAF4137571.1"/>
    <property type="molecule type" value="Genomic_DNA"/>
</dbReference>
<gene>
    <name evidence="2" type="ORF">GN958_ATG13253</name>
</gene>
<dbReference type="InterPro" id="IPR011989">
    <property type="entry name" value="ARM-like"/>
</dbReference>
<dbReference type="PANTHER" id="PTHR22100:SF13">
    <property type="entry name" value="WINGS APART-LIKE PROTEIN HOMOLOG"/>
    <property type="match status" value="1"/>
</dbReference>
<feature type="compositionally biased region" description="Polar residues" evidence="1">
    <location>
        <begin position="919"/>
        <end position="932"/>
    </location>
</feature>
<evidence type="ECO:0000256" key="1">
    <source>
        <dbReference type="SAM" id="MobiDB-lite"/>
    </source>
</evidence>
<proteinExistence type="predicted"/>
<dbReference type="InterPro" id="IPR039874">
    <property type="entry name" value="WAPL"/>
</dbReference>
<accession>A0A8S9U9L5</accession>
<name>A0A8S9U9L5_PHYIN</name>